<dbReference type="Pfam" id="PF00534">
    <property type="entry name" value="Glycos_transf_1"/>
    <property type="match status" value="1"/>
</dbReference>
<evidence type="ECO:0000259" key="3">
    <source>
        <dbReference type="Pfam" id="PF13439"/>
    </source>
</evidence>
<dbReference type="EMBL" id="CP000473">
    <property type="protein sequence ID" value="ABJ88034.1"/>
    <property type="molecule type" value="Genomic_DNA"/>
</dbReference>
<accession>Q01QN6</accession>
<sequence length="363" mass="40827">MRIGVNALYLIPGGVGGTEIYLRFLLPALAEIDPHNQYFVFTNRETGADLVPPQSNFTHVPQAVRAVNRPARLLWEQTVLPLAATRLRLDVLFNPGFTAPLLCGCRQVTVFHDLQHKRHPEYFRWFDLPFWNFFLFWSAKVSRVVIAVSDATRNDLLRWYRLPPSAVRTIPSGVDPRFFEIAARREPECFLLAVSTLHPHKNLDGLLRAFAVFRERHPGYRLVVSGIHGFFSPQLHALRESLQLGESVEFPGWIPREDLYDLYRRAAAFLYPSLFEGFGFPVLEALAAGVPTACSAIEPLDSIAGDAALKFDPRDTGAIAAAMRRLIEDEGLRARLATAGPPRAAQFKWRTTAELTLAALAER</sequence>
<dbReference type="InterPro" id="IPR028098">
    <property type="entry name" value="Glyco_trans_4-like_N"/>
</dbReference>
<dbReference type="GO" id="GO:0009103">
    <property type="term" value="P:lipopolysaccharide biosynthetic process"/>
    <property type="evidence" value="ECO:0007669"/>
    <property type="project" value="TreeGrafter"/>
</dbReference>
<dbReference type="STRING" id="234267.Acid_7123"/>
<name>Q01QN6_SOLUE</name>
<dbReference type="KEGG" id="sus:Acid_7123"/>
<evidence type="ECO:0000259" key="2">
    <source>
        <dbReference type="Pfam" id="PF00534"/>
    </source>
</evidence>
<dbReference type="AlphaFoldDB" id="Q01QN6"/>
<dbReference type="InterPro" id="IPR001296">
    <property type="entry name" value="Glyco_trans_1"/>
</dbReference>
<protein>
    <submittedName>
        <fullName evidence="4">Glycosyl transferase, group 1</fullName>
    </submittedName>
</protein>
<dbReference type="CDD" id="cd03809">
    <property type="entry name" value="GT4_MtfB-like"/>
    <property type="match status" value="1"/>
</dbReference>
<dbReference type="FunCoup" id="Q01QN6">
    <property type="interactions" value="69"/>
</dbReference>
<evidence type="ECO:0000313" key="4">
    <source>
        <dbReference type="EMBL" id="ABJ88034.1"/>
    </source>
</evidence>
<gene>
    <name evidence="4" type="ordered locus">Acid_7123</name>
</gene>
<dbReference type="SUPFAM" id="SSF53756">
    <property type="entry name" value="UDP-Glycosyltransferase/glycogen phosphorylase"/>
    <property type="match status" value="1"/>
</dbReference>
<organism evidence="4">
    <name type="scientific">Solibacter usitatus (strain Ellin6076)</name>
    <dbReference type="NCBI Taxonomy" id="234267"/>
    <lineage>
        <taxon>Bacteria</taxon>
        <taxon>Pseudomonadati</taxon>
        <taxon>Acidobacteriota</taxon>
        <taxon>Terriglobia</taxon>
        <taxon>Bryobacterales</taxon>
        <taxon>Solibacteraceae</taxon>
        <taxon>Candidatus Solibacter</taxon>
    </lineage>
</organism>
<dbReference type="PANTHER" id="PTHR46401:SF2">
    <property type="entry name" value="GLYCOSYLTRANSFERASE WBBK-RELATED"/>
    <property type="match status" value="1"/>
</dbReference>
<dbReference type="PANTHER" id="PTHR46401">
    <property type="entry name" value="GLYCOSYLTRANSFERASE WBBK-RELATED"/>
    <property type="match status" value="1"/>
</dbReference>
<dbReference type="CAZy" id="GT4">
    <property type="family name" value="Glycosyltransferase Family 4"/>
</dbReference>
<reference evidence="4" key="1">
    <citation type="submission" date="2006-10" db="EMBL/GenBank/DDBJ databases">
        <title>Complete sequence of Solibacter usitatus Ellin6076.</title>
        <authorList>
            <consortium name="US DOE Joint Genome Institute"/>
            <person name="Copeland A."/>
            <person name="Lucas S."/>
            <person name="Lapidus A."/>
            <person name="Barry K."/>
            <person name="Detter J.C."/>
            <person name="Glavina del Rio T."/>
            <person name="Hammon N."/>
            <person name="Israni S."/>
            <person name="Dalin E."/>
            <person name="Tice H."/>
            <person name="Pitluck S."/>
            <person name="Thompson L.S."/>
            <person name="Brettin T."/>
            <person name="Bruce D."/>
            <person name="Han C."/>
            <person name="Tapia R."/>
            <person name="Gilna P."/>
            <person name="Schmutz J."/>
            <person name="Larimer F."/>
            <person name="Land M."/>
            <person name="Hauser L."/>
            <person name="Kyrpides N."/>
            <person name="Mikhailova N."/>
            <person name="Janssen P.H."/>
            <person name="Kuske C.R."/>
            <person name="Richardson P."/>
        </authorList>
    </citation>
    <scope>NUCLEOTIDE SEQUENCE</scope>
    <source>
        <strain evidence="4">Ellin6076</strain>
    </source>
</reference>
<dbReference type="InParanoid" id="Q01QN6"/>
<evidence type="ECO:0000256" key="1">
    <source>
        <dbReference type="ARBA" id="ARBA00022679"/>
    </source>
</evidence>
<keyword evidence="1 4" id="KW-0808">Transferase</keyword>
<dbReference type="OrthoDB" id="9797829at2"/>
<dbReference type="Pfam" id="PF13439">
    <property type="entry name" value="Glyco_transf_4"/>
    <property type="match status" value="1"/>
</dbReference>
<feature type="domain" description="Glycosyltransferase subfamily 4-like N-terminal" evidence="3">
    <location>
        <begin position="15"/>
        <end position="177"/>
    </location>
</feature>
<dbReference type="GO" id="GO:0016757">
    <property type="term" value="F:glycosyltransferase activity"/>
    <property type="evidence" value="ECO:0007669"/>
    <property type="project" value="InterPro"/>
</dbReference>
<proteinExistence type="predicted"/>
<dbReference type="Gene3D" id="3.40.50.2000">
    <property type="entry name" value="Glycogen Phosphorylase B"/>
    <property type="match status" value="2"/>
</dbReference>
<feature type="domain" description="Glycosyl transferase family 1" evidence="2">
    <location>
        <begin position="179"/>
        <end position="340"/>
    </location>
</feature>
<dbReference type="HOGENOM" id="CLU_009583_27_6_0"/>
<dbReference type="eggNOG" id="COG0438">
    <property type="taxonomic scope" value="Bacteria"/>
</dbReference>